<name>A0A934UNM4_9SPHI</name>
<dbReference type="EMBL" id="JAEHFW010000002">
    <property type="protein sequence ID" value="MBK0380046.1"/>
    <property type="molecule type" value="Genomic_DNA"/>
</dbReference>
<gene>
    <name evidence="1" type="ORF">I5M19_12050</name>
</gene>
<evidence type="ECO:0000313" key="1">
    <source>
        <dbReference type="EMBL" id="MBK0380046.1"/>
    </source>
</evidence>
<comment type="caution">
    <text evidence="1">The sequence shown here is derived from an EMBL/GenBank/DDBJ whole genome shotgun (WGS) entry which is preliminary data.</text>
</comment>
<evidence type="ECO:0000313" key="2">
    <source>
        <dbReference type="Proteomes" id="UP000613193"/>
    </source>
</evidence>
<dbReference type="Proteomes" id="UP000613193">
    <property type="component" value="Unassembled WGS sequence"/>
</dbReference>
<reference evidence="1" key="1">
    <citation type="submission" date="2020-12" db="EMBL/GenBank/DDBJ databases">
        <title>Bacterial novel species Mucilaginibacter sp. SD-g isolated from soil.</title>
        <authorList>
            <person name="Jung H.-Y."/>
        </authorList>
    </citation>
    <scope>NUCLEOTIDE SEQUENCE</scope>
    <source>
        <strain evidence="1">SD-g</strain>
    </source>
</reference>
<protein>
    <submittedName>
        <fullName evidence="1">Uncharacterized protein</fullName>
    </submittedName>
</protein>
<keyword evidence="2" id="KW-1185">Reference proteome</keyword>
<dbReference type="AlphaFoldDB" id="A0A934UNM4"/>
<accession>A0A934UNM4</accession>
<sequence length="205" mass="23919">MEKTEVLNNITCYIAQAQLWHKLRLTHTDDQLNDLLLQIIIIEEELLAFYGLPNTLHYNEYFQLLALKDDFILADAKQLISELEEAAATFLSSPVITDVELLRQAFENKTIIENVLPATRLKLKPEPYFDYVYETKFLKGLTEPQVMLTDFQIVAENGLGQKLTDLSINQDLCSDDYESLHTFNLQFKEDFILNYQDYKNRIMVQ</sequence>
<organism evidence="1 2">
    <name type="scientific">Mucilaginibacter segetis</name>
    <dbReference type="NCBI Taxonomy" id="2793071"/>
    <lineage>
        <taxon>Bacteria</taxon>
        <taxon>Pseudomonadati</taxon>
        <taxon>Bacteroidota</taxon>
        <taxon>Sphingobacteriia</taxon>
        <taxon>Sphingobacteriales</taxon>
        <taxon>Sphingobacteriaceae</taxon>
        <taxon>Mucilaginibacter</taxon>
    </lineage>
</organism>
<proteinExistence type="predicted"/>
<dbReference type="RefSeq" id="WP_200066578.1">
    <property type="nucleotide sequence ID" value="NZ_JAEHFW010000002.1"/>
</dbReference>